<dbReference type="GO" id="GO:0003700">
    <property type="term" value="F:DNA-binding transcription factor activity"/>
    <property type="evidence" value="ECO:0007669"/>
    <property type="project" value="InterPro"/>
</dbReference>
<name>A0A6L8LG13_9RHOB</name>
<dbReference type="PANTHER" id="PTHR30537:SF3">
    <property type="entry name" value="TRANSCRIPTIONAL REGULATORY PROTEIN"/>
    <property type="match status" value="1"/>
</dbReference>
<dbReference type="Pfam" id="PF03466">
    <property type="entry name" value="LysR_substrate"/>
    <property type="match status" value="1"/>
</dbReference>
<dbReference type="SUPFAM" id="SSF46785">
    <property type="entry name" value="Winged helix' DNA-binding domain"/>
    <property type="match status" value="1"/>
</dbReference>
<evidence type="ECO:0000256" key="2">
    <source>
        <dbReference type="ARBA" id="ARBA00023015"/>
    </source>
</evidence>
<dbReference type="AlphaFoldDB" id="A0A6L8LG13"/>
<dbReference type="PANTHER" id="PTHR30537">
    <property type="entry name" value="HTH-TYPE TRANSCRIPTIONAL REGULATOR"/>
    <property type="match status" value="1"/>
</dbReference>
<dbReference type="Gene3D" id="3.40.190.290">
    <property type="match status" value="1"/>
</dbReference>
<dbReference type="RefSeq" id="WP_160972727.1">
    <property type="nucleotide sequence ID" value="NZ_WWEN01000003.1"/>
</dbReference>
<dbReference type="GO" id="GO:0006351">
    <property type="term" value="P:DNA-templated transcription"/>
    <property type="evidence" value="ECO:0007669"/>
    <property type="project" value="TreeGrafter"/>
</dbReference>
<dbReference type="PROSITE" id="PS50931">
    <property type="entry name" value="HTH_LYSR"/>
    <property type="match status" value="1"/>
</dbReference>
<dbReference type="Gene3D" id="1.10.10.10">
    <property type="entry name" value="Winged helix-like DNA-binding domain superfamily/Winged helix DNA-binding domain"/>
    <property type="match status" value="1"/>
</dbReference>
<dbReference type="PRINTS" id="PR00039">
    <property type="entry name" value="HTHLYSR"/>
</dbReference>
<dbReference type="FunFam" id="1.10.10.10:FF:000001">
    <property type="entry name" value="LysR family transcriptional regulator"/>
    <property type="match status" value="1"/>
</dbReference>
<dbReference type="EMBL" id="WWEN01000003">
    <property type="protein sequence ID" value="MYM55011.1"/>
    <property type="molecule type" value="Genomic_DNA"/>
</dbReference>
<comment type="similarity">
    <text evidence="1">Belongs to the LysR transcriptional regulatory family.</text>
</comment>
<dbReference type="InterPro" id="IPR036388">
    <property type="entry name" value="WH-like_DNA-bd_sf"/>
</dbReference>
<keyword evidence="4" id="KW-0804">Transcription</keyword>
<feature type="domain" description="HTH lysR-type" evidence="5">
    <location>
        <begin position="7"/>
        <end position="64"/>
    </location>
</feature>
<dbReference type="Pfam" id="PF00126">
    <property type="entry name" value="HTH_1"/>
    <property type="match status" value="1"/>
</dbReference>
<keyword evidence="2" id="KW-0805">Transcription regulation</keyword>
<keyword evidence="7" id="KW-1185">Reference proteome</keyword>
<proteinExistence type="inferred from homology"/>
<dbReference type="Proteomes" id="UP000479043">
    <property type="component" value="Unassembled WGS sequence"/>
</dbReference>
<accession>A0A6L8LG13</accession>
<dbReference type="InterPro" id="IPR036390">
    <property type="entry name" value="WH_DNA-bd_sf"/>
</dbReference>
<evidence type="ECO:0000256" key="3">
    <source>
        <dbReference type="ARBA" id="ARBA00023125"/>
    </source>
</evidence>
<evidence type="ECO:0000256" key="1">
    <source>
        <dbReference type="ARBA" id="ARBA00009437"/>
    </source>
</evidence>
<organism evidence="6 7">
    <name type="scientific">Thalassovita mangrovi</name>
    <dbReference type="NCBI Taxonomy" id="2692236"/>
    <lineage>
        <taxon>Bacteria</taxon>
        <taxon>Pseudomonadati</taxon>
        <taxon>Pseudomonadota</taxon>
        <taxon>Alphaproteobacteria</taxon>
        <taxon>Rhodobacterales</taxon>
        <taxon>Roseobacteraceae</taxon>
        <taxon>Thalassovita</taxon>
    </lineage>
</organism>
<reference evidence="6 7" key="1">
    <citation type="submission" date="2020-01" db="EMBL/GenBank/DDBJ databases">
        <authorList>
            <person name="Chen S."/>
        </authorList>
    </citation>
    <scope>NUCLEOTIDE SEQUENCE [LARGE SCALE GENOMIC DNA]</scope>
    <source>
        <strain evidence="6 7">GS-10</strain>
    </source>
</reference>
<dbReference type="InterPro" id="IPR058163">
    <property type="entry name" value="LysR-type_TF_proteobact-type"/>
</dbReference>
<protein>
    <submittedName>
        <fullName evidence="6">LysR family transcriptional regulator</fullName>
    </submittedName>
</protein>
<keyword evidence="3" id="KW-0238">DNA-binding</keyword>
<dbReference type="GO" id="GO:0043565">
    <property type="term" value="F:sequence-specific DNA binding"/>
    <property type="evidence" value="ECO:0007669"/>
    <property type="project" value="TreeGrafter"/>
</dbReference>
<dbReference type="InterPro" id="IPR005119">
    <property type="entry name" value="LysR_subst-bd"/>
</dbReference>
<dbReference type="InterPro" id="IPR000847">
    <property type="entry name" value="LysR_HTH_N"/>
</dbReference>
<comment type="caution">
    <text evidence="6">The sequence shown here is derived from an EMBL/GenBank/DDBJ whole genome shotgun (WGS) entry which is preliminary data.</text>
</comment>
<dbReference type="SUPFAM" id="SSF53850">
    <property type="entry name" value="Periplasmic binding protein-like II"/>
    <property type="match status" value="1"/>
</dbReference>
<evidence type="ECO:0000256" key="4">
    <source>
        <dbReference type="ARBA" id="ARBA00023163"/>
    </source>
</evidence>
<sequence length="297" mass="32488">MANLDQTDWALVRSFLAVAERGSLSAAARQLGLSQPTLGRQIKQMETDLGVSLLVRQPRGFDLTEAGQAILPAARRMQEAMREIAMAVAGRDAGTSGTVRITASEVTALNYLPGIVADIREALPGITIDLVASDRSDNLLFREADIAVRMYQPQQLEIVTRKLGEIRMGVCAATSYVEKHGRPETVQDMMDHALVGFDQSELILRGMRDLGWPATRDWFTTRCDDQNAYWQLIRAGCGVGFGQRNLIDADPGVELLDIGVTIPPLPVWLAAPQGLRHVPRIAAVWDRLCSGLAPFVS</sequence>
<evidence type="ECO:0000313" key="7">
    <source>
        <dbReference type="Proteomes" id="UP000479043"/>
    </source>
</evidence>
<evidence type="ECO:0000313" key="6">
    <source>
        <dbReference type="EMBL" id="MYM55011.1"/>
    </source>
</evidence>
<gene>
    <name evidence="6" type="ORF">GR167_06830</name>
</gene>
<evidence type="ECO:0000259" key="5">
    <source>
        <dbReference type="PROSITE" id="PS50931"/>
    </source>
</evidence>